<dbReference type="Pfam" id="PF12802">
    <property type="entry name" value="MarR_2"/>
    <property type="match status" value="1"/>
</dbReference>
<reference evidence="2" key="1">
    <citation type="submission" date="2024-05" db="EMBL/GenBank/DDBJ databases">
        <authorList>
            <person name="Yu L."/>
        </authorList>
    </citation>
    <scope>NUCLEOTIDE SEQUENCE</scope>
    <source>
        <strain evidence="2">G08B096</strain>
    </source>
</reference>
<evidence type="ECO:0000313" key="2">
    <source>
        <dbReference type="EMBL" id="XBX83523.1"/>
    </source>
</evidence>
<feature type="domain" description="HTH marR-type" evidence="1">
    <location>
        <begin position="16"/>
        <end position="149"/>
    </location>
</feature>
<dbReference type="InterPro" id="IPR000835">
    <property type="entry name" value="HTH_MarR-typ"/>
</dbReference>
<dbReference type="RefSeq" id="WP_350349525.1">
    <property type="nucleotide sequence ID" value="NZ_CP158374.1"/>
</dbReference>
<dbReference type="GO" id="GO:0006950">
    <property type="term" value="P:response to stress"/>
    <property type="evidence" value="ECO:0007669"/>
    <property type="project" value="TreeGrafter"/>
</dbReference>
<proteinExistence type="predicted"/>
<sequence length="153" mass="16537">MTGGGQQEDAARRANAARVLESVTLLGRAIAAERRTPFEGLTLTRSQLETLFLLAHSAAPLTPGRVADRLGITPGAVTQLVDGLKAEGLVETDRHPDDARSRVLRLTAGAAQQVERFEADTTTRLLPVFEQLSDDELDQLARLLRALTDEEPA</sequence>
<dbReference type="AlphaFoldDB" id="A0AAU7WAP5"/>
<dbReference type="InterPro" id="IPR036388">
    <property type="entry name" value="WH-like_DNA-bd_sf"/>
</dbReference>
<accession>A0AAU7WAP5</accession>
<name>A0AAU7WAP5_9MICO</name>
<gene>
    <name evidence="2" type="ORF">ABIQ69_06320</name>
</gene>
<dbReference type="Gene3D" id="1.10.10.10">
    <property type="entry name" value="Winged helix-like DNA-binding domain superfamily/Winged helix DNA-binding domain"/>
    <property type="match status" value="1"/>
</dbReference>
<dbReference type="EMBL" id="CP158374">
    <property type="protein sequence ID" value="XBX83523.1"/>
    <property type="molecule type" value="Genomic_DNA"/>
</dbReference>
<dbReference type="PANTHER" id="PTHR33164">
    <property type="entry name" value="TRANSCRIPTIONAL REGULATOR, MARR FAMILY"/>
    <property type="match status" value="1"/>
</dbReference>
<dbReference type="InterPro" id="IPR036390">
    <property type="entry name" value="WH_DNA-bd_sf"/>
</dbReference>
<evidence type="ECO:0000259" key="1">
    <source>
        <dbReference type="PROSITE" id="PS50995"/>
    </source>
</evidence>
<organism evidence="2">
    <name type="scientific">Agromyces sp. G08B096</name>
    <dbReference type="NCBI Taxonomy" id="3156399"/>
    <lineage>
        <taxon>Bacteria</taxon>
        <taxon>Bacillati</taxon>
        <taxon>Actinomycetota</taxon>
        <taxon>Actinomycetes</taxon>
        <taxon>Micrococcales</taxon>
        <taxon>Microbacteriaceae</taxon>
        <taxon>Agromyces</taxon>
    </lineage>
</organism>
<dbReference type="PROSITE" id="PS50995">
    <property type="entry name" value="HTH_MARR_2"/>
    <property type="match status" value="1"/>
</dbReference>
<protein>
    <submittedName>
        <fullName evidence="2">MarR family transcriptional regulator</fullName>
    </submittedName>
</protein>
<dbReference type="GO" id="GO:0003700">
    <property type="term" value="F:DNA-binding transcription factor activity"/>
    <property type="evidence" value="ECO:0007669"/>
    <property type="project" value="InterPro"/>
</dbReference>
<dbReference type="PRINTS" id="PR00598">
    <property type="entry name" value="HTHMARR"/>
</dbReference>
<dbReference type="SUPFAM" id="SSF46785">
    <property type="entry name" value="Winged helix' DNA-binding domain"/>
    <property type="match status" value="1"/>
</dbReference>
<dbReference type="SMART" id="SM00347">
    <property type="entry name" value="HTH_MARR"/>
    <property type="match status" value="1"/>
</dbReference>
<dbReference type="PANTHER" id="PTHR33164:SF43">
    <property type="entry name" value="HTH-TYPE TRANSCRIPTIONAL REPRESSOR YETL"/>
    <property type="match status" value="1"/>
</dbReference>
<dbReference type="InterPro" id="IPR039422">
    <property type="entry name" value="MarR/SlyA-like"/>
</dbReference>